<feature type="compositionally biased region" description="Basic and acidic residues" evidence="1">
    <location>
        <begin position="306"/>
        <end position="325"/>
    </location>
</feature>
<dbReference type="AlphaFoldDB" id="A0A9P6MWH3"/>
<proteinExistence type="predicted"/>
<sequence length="456" mass="48040">MILKLLVLNQLFRGNHEFMTTATDTDPNATMVAAEPNPDATLVTTATEKTAIGEIDADKVSAVMGSYMLQGWTPLMRNREATSQICVNCQMNPPVDPEEVVSTSPVSKLAAETEPAQATQPLPPPPSAISALTMPAPTTALPSLPPAPRSTSPQNHRGSALDPMMEARKALRPVGSRNVGGSASRSSTVPMPPGTPPPSTGKNVSGPLSSKPAIPLPAGPPPSLPLSPPPSGVLAPQPVSRDMRRSPQSSIVLSGNILPPTTPPPPPPNATTSGPLPSPPTGPPPAPTTPPTTGSESATIVSETVEEVREAPTPEESAAKEKDSEPEAVAVVEATKTEEPNEPAAEKQPESQEEPAPQEPIQETGDKTVQEPLQEPVQGLDQQATQTEGEDEDKGMESDDDFEDAEEEVFRPNEEEIKERESKRAQSDRASKLIGQKMLQGWTMLQDPCPNASCHG</sequence>
<feature type="region of interest" description="Disordered" evidence="1">
    <location>
        <begin position="173"/>
        <end position="430"/>
    </location>
</feature>
<feature type="region of interest" description="Disordered" evidence="1">
    <location>
        <begin position="97"/>
        <end position="160"/>
    </location>
</feature>
<dbReference type="PRINTS" id="PR01217">
    <property type="entry name" value="PRICHEXTENSN"/>
</dbReference>
<keyword evidence="3" id="KW-1185">Reference proteome</keyword>
<dbReference type="PANTHER" id="PTHR16537">
    <property type="entry name" value="SJOEGREN SYNDROME/SCLERODERMA AUTOANTIGEN 1"/>
    <property type="match status" value="1"/>
</dbReference>
<gene>
    <name evidence="2" type="ORF">BGZ80_009357</name>
</gene>
<evidence type="ECO:0000256" key="1">
    <source>
        <dbReference type="SAM" id="MobiDB-lite"/>
    </source>
</evidence>
<dbReference type="Proteomes" id="UP000703661">
    <property type="component" value="Unassembled WGS sequence"/>
</dbReference>
<organism evidence="2 3">
    <name type="scientific">Entomortierella chlamydospora</name>
    <dbReference type="NCBI Taxonomy" id="101097"/>
    <lineage>
        <taxon>Eukaryota</taxon>
        <taxon>Fungi</taxon>
        <taxon>Fungi incertae sedis</taxon>
        <taxon>Mucoromycota</taxon>
        <taxon>Mortierellomycotina</taxon>
        <taxon>Mortierellomycetes</taxon>
        <taxon>Mortierellales</taxon>
        <taxon>Mortierellaceae</taxon>
        <taxon>Entomortierella</taxon>
    </lineage>
</organism>
<feature type="compositionally biased region" description="Low complexity" evidence="1">
    <location>
        <begin position="128"/>
        <end position="142"/>
    </location>
</feature>
<feature type="compositionally biased region" description="Acidic residues" evidence="1">
    <location>
        <begin position="388"/>
        <end position="407"/>
    </location>
</feature>
<evidence type="ECO:0000313" key="2">
    <source>
        <dbReference type="EMBL" id="KAG0016234.1"/>
    </source>
</evidence>
<dbReference type="InterPro" id="IPR051888">
    <property type="entry name" value="UPF0148_domain"/>
</dbReference>
<accession>A0A9P6MWH3</accession>
<protein>
    <submittedName>
        <fullName evidence="2">Uncharacterized protein</fullName>
    </submittedName>
</protein>
<feature type="non-terminal residue" evidence="2">
    <location>
        <position position="456"/>
    </location>
</feature>
<dbReference type="Pfam" id="PF06677">
    <property type="entry name" value="Auto_anti-p27"/>
    <property type="match status" value="1"/>
</dbReference>
<feature type="compositionally biased region" description="Pro residues" evidence="1">
    <location>
        <begin position="214"/>
        <end position="231"/>
    </location>
</feature>
<evidence type="ECO:0000313" key="3">
    <source>
        <dbReference type="Proteomes" id="UP000703661"/>
    </source>
</evidence>
<feature type="compositionally biased region" description="Basic and acidic residues" evidence="1">
    <location>
        <begin position="335"/>
        <end position="350"/>
    </location>
</feature>
<dbReference type="EMBL" id="JAAAID010000551">
    <property type="protein sequence ID" value="KAG0016234.1"/>
    <property type="molecule type" value="Genomic_DNA"/>
</dbReference>
<feature type="compositionally biased region" description="Basic and acidic residues" evidence="1">
    <location>
        <begin position="408"/>
        <end position="430"/>
    </location>
</feature>
<name>A0A9P6MWH3_9FUNG</name>
<reference evidence="2" key="1">
    <citation type="journal article" date="2020" name="Fungal Divers.">
        <title>Resolving the Mortierellaceae phylogeny through synthesis of multi-gene phylogenetics and phylogenomics.</title>
        <authorList>
            <person name="Vandepol N."/>
            <person name="Liber J."/>
            <person name="Desiro A."/>
            <person name="Na H."/>
            <person name="Kennedy M."/>
            <person name="Barry K."/>
            <person name="Grigoriev I.V."/>
            <person name="Miller A.N."/>
            <person name="O'Donnell K."/>
            <person name="Stajich J.E."/>
            <person name="Bonito G."/>
        </authorList>
    </citation>
    <scope>NUCLEOTIDE SEQUENCE</scope>
    <source>
        <strain evidence="2">NRRL 2769</strain>
    </source>
</reference>
<dbReference type="InterPro" id="IPR009563">
    <property type="entry name" value="SSSCA1"/>
</dbReference>
<comment type="caution">
    <text evidence="2">The sequence shown here is derived from an EMBL/GenBank/DDBJ whole genome shotgun (WGS) entry which is preliminary data.</text>
</comment>
<feature type="compositionally biased region" description="Pro residues" evidence="1">
    <location>
        <begin position="190"/>
        <end position="199"/>
    </location>
</feature>
<feature type="compositionally biased region" description="Pro residues" evidence="1">
    <location>
        <begin position="260"/>
        <end position="269"/>
    </location>
</feature>
<dbReference type="PANTHER" id="PTHR16537:SF1">
    <property type="entry name" value="PROTEIN ZNRD2"/>
    <property type="match status" value="1"/>
</dbReference>
<feature type="compositionally biased region" description="Pro residues" evidence="1">
    <location>
        <begin position="276"/>
        <end position="290"/>
    </location>
</feature>